<evidence type="ECO:0000313" key="3">
    <source>
        <dbReference type="Proteomes" id="UP000663846"/>
    </source>
</evidence>
<feature type="region of interest" description="Disordered" evidence="1">
    <location>
        <begin position="1"/>
        <end position="57"/>
    </location>
</feature>
<organism evidence="2 3">
    <name type="scientific">Rhizoctonia solani</name>
    <dbReference type="NCBI Taxonomy" id="456999"/>
    <lineage>
        <taxon>Eukaryota</taxon>
        <taxon>Fungi</taxon>
        <taxon>Dikarya</taxon>
        <taxon>Basidiomycota</taxon>
        <taxon>Agaricomycotina</taxon>
        <taxon>Agaricomycetes</taxon>
        <taxon>Cantharellales</taxon>
        <taxon>Ceratobasidiaceae</taxon>
        <taxon>Rhizoctonia</taxon>
    </lineage>
</organism>
<dbReference type="Proteomes" id="UP000663846">
    <property type="component" value="Unassembled WGS sequence"/>
</dbReference>
<gene>
    <name evidence="2" type="ORF">RDB_LOCUS140265</name>
</gene>
<name>A0A8H3B4S3_9AGAM</name>
<feature type="compositionally biased region" description="Polar residues" evidence="1">
    <location>
        <begin position="11"/>
        <end position="28"/>
    </location>
</feature>
<accession>A0A8H3B4S3</accession>
<dbReference type="AlphaFoldDB" id="A0A8H3B4S3"/>
<evidence type="ECO:0000313" key="2">
    <source>
        <dbReference type="EMBL" id="CAE6447402.1"/>
    </source>
</evidence>
<proteinExistence type="predicted"/>
<sequence>MILDVEPLPKSPTSSGPTVRQAPGSSASRAPVSYATFPETHHSTRYHNNQGSSETRPLLYNPAQSIFDDVEPPAYDEIHTSPKDSASRNRFWTRCAAAFLLIFLLSSTLYSYNHSKIRQGAKAPYDTPREPSPPGTTTQTPPSPTSPPGRGDFPPVPSAPSVPLPPLPPSSPIPDLPGVSVILPTQGRTDLCYPWAYSSKQGVHPLASDNRPVDKLVYTVPTLAPIHMETSAICPTPEGTTKFCDQYDDTYDSIAGKLQVVGADIELPQIEITVQHGSVSGQDNIAVCLMNKPDENGEDRWVFGLYAWKDPTVHDQDSFLASMSIIVTLPRTQVHSLSTHLNYFTQTIGPEVKTDSNRLVFDTLRARLGERGSLKVRNVTVATVQTTALGDAQVIEDTRVTKSIQMQSETGFIYCILRLVHTEGSPPVQVNMQSISGTVTGKAVLEYSSRVSDLPQFDIQMHSMYSPASIMVQDPRGTSFLRQNPGLVPPVLPVIRVNSTSRLSIAQAVLPATYHGNLALTSKYAAVVTIDHAKSVARRSVSWDKPTNGGYRGAVRWVGRMDESEEASFVSATTEYATARLLFLGLDEEDRTSWPESDDSVIFAQS</sequence>
<feature type="region of interest" description="Disordered" evidence="1">
    <location>
        <begin position="118"/>
        <end position="171"/>
    </location>
</feature>
<protein>
    <submittedName>
        <fullName evidence="2">Uncharacterized protein</fullName>
    </submittedName>
</protein>
<feature type="compositionally biased region" description="Polar residues" evidence="1">
    <location>
        <begin position="46"/>
        <end position="55"/>
    </location>
</feature>
<reference evidence="2" key="1">
    <citation type="submission" date="2021-01" db="EMBL/GenBank/DDBJ databases">
        <authorList>
            <person name="Kaushik A."/>
        </authorList>
    </citation>
    <scope>NUCLEOTIDE SEQUENCE</scope>
    <source>
        <strain evidence="2">AG1-1C</strain>
    </source>
</reference>
<feature type="compositionally biased region" description="Pro residues" evidence="1">
    <location>
        <begin position="154"/>
        <end position="171"/>
    </location>
</feature>
<dbReference type="EMBL" id="CAJMWS010000485">
    <property type="protein sequence ID" value="CAE6447402.1"/>
    <property type="molecule type" value="Genomic_DNA"/>
</dbReference>
<comment type="caution">
    <text evidence="2">The sequence shown here is derived from an EMBL/GenBank/DDBJ whole genome shotgun (WGS) entry which is preliminary data.</text>
</comment>
<evidence type="ECO:0000256" key="1">
    <source>
        <dbReference type="SAM" id="MobiDB-lite"/>
    </source>
</evidence>